<reference evidence="2 3" key="1">
    <citation type="submission" date="2016-02" db="EMBL/GenBank/DDBJ databases">
        <title>Paenibacillus sp. LPB0068, isolated from Crassostrea gigas.</title>
        <authorList>
            <person name="Shin S.-K."/>
            <person name="Yi H."/>
        </authorList>
    </citation>
    <scope>NUCLEOTIDE SEQUENCE [LARGE SCALE GENOMIC DNA]</scope>
    <source>
        <strain evidence="2 3">LPB0068</strain>
    </source>
</reference>
<dbReference type="EMBL" id="LSFN01000005">
    <property type="protein sequence ID" value="OAB77152.1"/>
    <property type="molecule type" value="Genomic_DNA"/>
</dbReference>
<evidence type="ECO:0000259" key="1">
    <source>
        <dbReference type="Pfam" id="PF06172"/>
    </source>
</evidence>
<dbReference type="PANTHER" id="PTHR33387:SF3">
    <property type="entry name" value="DUF985 DOMAIN-CONTAINING PROTEIN"/>
    <property type="match status" value="1"/>
</dbReference>
<dbReference type="AlphaFoldDB" id="A0A167G2T9"/>
<dbReference type="Pfam" id="PF06172">
    <property type="entry name" value="Cupin_5"/>
    <property type="match status" value="1"/>
</dbReference>
<dbReference type="OrthoDB" id="9798288at2"/>
<dbReference type="KEGG" id="pcx:LPB68_17595"/>
<dbReference type="InterPro" id="IPR009327">
    <property type="entry name" value="Cupin_DUF985"/>
</dbReference>
<dbReference type="RefSeq" id="WP_068656529.1">
    <property type="nucleotide sequence ID" value="NZ_CP017770.1"/>
</dbReference>
<dbReference type="CDD" id="cd06121">
    <property type="entry name" value="cupin_YML079wp"/>
    <property type="match status" value="1"/>
</dbReference>
<feature type="domain" description="DUF985" evidence="1">
    <location>
        <begin position="8"/>
        <end position="147"/>
    </location>
</feature>
<dbReference type="STRING" id="1763538.LPB68_17595"/>
<dbReference type="SUPFAM" id="SSF51182">
    <property type="entry name" value="RmlC-like cupins"/>
    <property type="match status" value="1"/>
</dbReference>
<sequence length="152" mass="16699">MTKHLSPLVKLLNLEPHIEGGWFKEIWKASYEIPKTVLGPQYSGARAAASSTYFLLHPGEVSAWHVVLSDELWLYHSGGPIELSLGGTGEHPEDGEKIILGMDIENGQVPQALVPANVWQTSKTVSDEPTFVTCVVAPAFHYDDFKLVDSSK</sequence>
<accession>A0A167G2T9</accession>
<comment type="caution">
    <text evidence="2">The sequence shown here is derived from an EMBL/GenBank/DDBJ whole genome shotgun (WGS) entry which is preliminary data.</text>
</comment>
<dbReference type="InterPro" id="IPR039935">
    <property type="entry name" value="YML079W-like"/>
</dbReference>
<evidence type="ECO:0000313" key="2">
    <source>
        <dbReference type="EMBL" id="OAB77152.1"/>
    </source>
</evidence>
<name>A0A167G2T9_9BACL</name>
<dbReference type="InterPro" id="IPR014710">
    <property type="entry name" value="RmlC-like_jellyroll"/>
</dbReference>
<proteinExistence type="predicted"/>
<dbReference type="Gene3D" id="2.60.120.10">
    <property type="entry name" value="Jelly Rolls"/>
    <property type="match status" value="1"/>
</dbReference>
<dbReference type="PANTHER" id="PTHR33387">
    <property type="entry name" value="RMLC-LIKE JELLY ROLL FOLD PROTEIN"/>
    <property type="match status" value="1"/>
</dbReference>
<dbReference type="Proteomes" id="UP000077134">
    <property type="component" value="Unassembled WGS sequence"/>
</dbReference>
<keyword evidence="3" id="KW-1185">Reference proteome</keyword>
<organism evidence="2 3">
    <name type="scientific">Paenibacillus crassostreae</name>
    <dbReference type="NCBI Taxonomy" id="1763538"/>
    <lineage>
        <taxon>Bacteria</taxon>
        <taxon>Bacillati</taxon>
        <taxon>Bacillota</taxon>
        <taxon>Bacilli</taxon>
        <taxon>Bacillales</taxon>
        <taxon>Paenibacillaceae</taxon>
        <taxon>Paenibacillus</taxon>
    </lineage>
</organism>
<protein>
    <submittedName>
        <fullName evidence="2">Cupin</fullName>
    </submittedName>
</protein>
<dbReference type="InterPro" id="IPR011051">
    <property type="entry name" value="RmlC_Cupin_sf"/>
</dbReference>
<evidence type="ECO:0000313" key="3">
    <source>
        <dbReference type="Proteomes" id="UP000077134"/>
    </source>
</evidence>
<gene>
    <name evidence="2" type="ORF">PNBC_07140</name>
</gene>